<name>F0XS77_GROCL</name>
<dbReference type="InterPro" id="IPR036397">
    <property type="entry name" value="RNaseH_sf"/>
</dbReference>
<keyword evidence="3" id="KW-1185">Reference proteome</keyword>
<dbReference type="RefSeq" id="XP_014169094.1">
    <property type="nucleotide sequence ID" value="XM_014313619.1"/>
</dbReference>
<dbReference type="InParanoid" id="F0XS77"/>
<dbReference type="Gene3D" id="3.30.420.10">
    <property type="entry name" value="Ribonuclease H-like superfamily/Ribonuclease H"/>
    <property type="match status" value="2"/>
</dbReference>
<proteinExistence type="inferred from homology"/>
<dbReference type="SUPFAM" id="SSF53098">
    <property type="entry name" value="Ribonuclease H-like"/>
    <property type="match status" value="1"/>
</dbReference>
<protein>
    <submittedName>
        <fullName evidence="2">Caf1 family ribonuclease</fullName>
    </submittedName>
</protein>
<dbReference type="Pfam" id="PF04857">
    <property type="entry name" value="CAF1"/>
    <property type="match status" value="2"/>
</dbReference>
<dbReference type="GeneID" id="25981582"/>
<evidence type="ECO:0000313" key="3">
    <source>
        <dbReference type="Proteomes" id="UP000007796"/>
    </source>
</evidence>
<dbReference type="GO" id="GO:1990432">
    <property type="term" value="P:siRNA 3'-end processing"/>
    <property type="evidence" value="ECO:0007669"/>
    <property type="project" value="TreeGrafter"/>
</dbReference>
<dbReference type="HOGENOM" id="CLU_022380_0_0_1"/>
<dbReference type="eggNOG" id="KOG1990">
    <property type="taxonomic scope" value="Eukaryota"/>
</dbReference>
<dbReference type="PANTHER" id="PTHR15092:SF22">
    <property type="entry name" value="POLY(A)-SPECIFIC RIBONUCLEASE PNLDC1"/>
    <property type="match status" value="1"/>
</dbReference>
<comment type="similarity">
    <text evidence="1">Belongs to the CAF1 family.</text>
</comment>
<sequence length="361" mass="42095">MDVYFTTFWRFLPSILEEISDAEYVAIDFEMTGIKLRTADKHYRATTQEEIYQQRMVDRLLVVSYSSLLFLKYNGNRLEDSYFDGIPYLSREDETNTSNAFLCMDKDPSRDDIDLEIQDEETKAFYNETKRLVRLWDEDPEGDNYLNVSNPYGDRINRFQQRLVHQLLHNEFPGKFRGYCKFNTFMQISKVQDQADMKLVGGDFAMDAADVAELDDDATSRNSLRTQLKRCEWKLKQRQPVLVGHNMLVDLCFLYRTFFETLPENLSDFSHKIHELFPRIVDTKNLVARGGHDMHTVNNLQQLSTEANKLRKPVILRSHQRGRTGYKDDSAHHAGRRNGTVFAHTSFQSPQNLSEIASLGK</sequence>
<dbReference type="GO" id="GO:0003723">
    <property type="term" value="F:RNA binding"/>
    <property type="evidence" value="ECO:0007669"/>
    <property type="project" value="TreeGrafter"/>
</dbReference>
<dbReference type="GO" id="GO:1990431">
    <property type="term" value="P:priRNA 3'-end processing"/>
    <property type="evidence" value="ECO:0007669"/>
    <property type="project" value="TreeGrafter"/>
</dbReference>
<gene>
    <name evidence="2" type="ORF">CMQ_7979</name>
</gene>
<dbReference type="Proteomes" id="UP000007796">
    <property type="component" value="Unassembled WGS sequence"/>
</dbReference>
<dbReference type="GO" id="GO:0000289">
    <property type="term" value="P:nuclear-transcribed mRNA poly(A) tail shortening"/>
    <property type="evidence" value="ECO:0007669"/>
    <property type="project" value="TreeGrafter"/>
</dbReference>
<dbReference type="InterPro" id="IPR006941">
    <property type="entry name" value="RNase_CAF1"/>
</dbReference>
<dbReference type="GO" id="GO:0000175">
    <property type="term" value="F:3'-5'-RNA exonuclease activity"/>
    <property type="evidence" value="ECO:0007669"/>
    <property type="project" value="TreeGrafter"/>
</dbReference>
<organism evidence="3">
    <name type="scientific">Grosmannia clavigera (strain kw1407 / UAMH 11150)</name>
    <name type="common">Blue stain fungus</name>
    <name type="synonym">Graphiocladiella clavigera</name>
    <dbReference type="NCBI Taxonomy" id="655863"/>
    <lineage>
        <taxon>Eukaryota</taxon>
        <taxon>Fungi</taxon>
        <taxon>Dikarya</taxon>
        <taxon>Ascomycota</taxon>
        <taxon>Pezizomycotina</taxon>
        <taxon>Sordariomycetes</taxon>
        <taxon>Sordariomycetidae</taxon>
        <taxon>Ophiostomatales</taxon>
        <taxon>Ophiostomataceae</taxon>
        <taxon>Leptographium</taxon>
    </lineage>
</organism>
<dbReference type="EMBL" id="GL629990">
    <property type="protein sequence ID" value="EFW99611.1"/>
    <property type="molecule type" value="Genomic_DNA"/>
</dbReference>
<evidence type="ECO:0000313" key="2">
    <source>
        <dbReference type="EMBL" id="EFW99611.1"/>
    </source>
</evidence>
<accession>F0XS77</accession>
<dbReference type="InterPro" id="IPR051181">
    <property type="entry name" value="CAF1_poly(A)_ribonucleases"/>
</dbReference>
<evidence type="ECO:0000256" key="1">
    <source>
        <dbReference type="ARBA" id="ARBA00008372"/>
    </source>
</evidence>
<dbReference type="STRING" id="655863.F0XS77"/>
<dbReference type="PANTHER" id="PTHR15092">
    <property type="entry name" value="POLY A -SPECIFIC RIBONUCLEASE/TARGET OF EGR1, MEMBER 1"/>
    <property type="match status" value="1"/>
</dbReference>
<dbReference type="GO" id="GO:0005634">
    <property type="term" value="C:nucleus"/>
    <property type="evidence" value="ECO:0007669"/>
    <property type="project" value="TreeGrafter"/>
</dbReference>
<reference evidence="2 3" key="1">
    <citation type="journal article" date="2011" name="Proc. Natl. Acad. Sci. U.S.A.">
        <title>Genome and transcriptome analyses of the mountain pine beetle-fungal symbiont Grosmannia clavigera, a lodgepole pine pathogen.</title>
        <authorList>
            <person name="DiGuistini S."/>
            <person name="Wang Y."/>
            <person name="Liao N.Y."/>
            <person name="Taylor G."/>
            <person name="Tanguay P."/>
            <person name="Feau N."/>
            <person name="Henrissat B."/>
            <person name="Chan S.K."/>
            <person name="Hesse-Orce U."/>
            <person name="Alamouti S.M."/>
            <person name="Tsui C.K.M."/>
            <person name="Docking R.T."/>
            <person name="Levasseur A."/>
            <person name="Haridas S."/>
            <person name="Robertson G."/>
            <person name="Birol I."/>
            <person name="Holt R.A."/>
            <person name="Marra M.A."/>
            <person name="Hamelin R.C."/>
            <person name="Hirst M."/>
            <person name="Jones S.J.M."/>
            <person name="Bohlmann J."/>
            <person name="Breuil C."/>
        </authorList>
    </citation>
    <scope>NUCLEOTIDE SEQUENCE [LARGE SCALE GENOMIC DNA]</scope>
    <source>
        <strain evidence="3">kw1407 / UAMH 11150</strain>
    </source>
</reference>
<dbReference type="InterPro" id="IPR012337">
    <property type="entry name" value="RNaseH-like_sf"/>
</dbReference>
<dbReference type="OrthoDB" id="1432093at2759"/>
<dbReference type="AlphaFoldDB" id="F0XS77"/>